<evidence type="ECO:0000313" key="4">
    <source>
        <dbReference type="Proteomes" id="UP001410394"/>
    </source>
</evidence>
<evidence type="ECO:0000313" key="3">
    <source>
        <dbReference type="EMBL" id="MEN3069364.1"/>
    </source>
</evidence>
<reference evidence="3 4" key="1">
    <citation type="journal article" date="2018" name="Int. J. Syst. Evol. Microbiol.">
        <title>Uliginosibacterium sediminicola sp. nov., isolated from freshwater sediment.</title>
        <authorList>
            <person name="Hwang W.M."/>
            <person name="Kim S.M."/>
            <person name="Kang K."/>
            <person name="Ahn T.Y."/>
        </authorList>
    </citation>
    <scope>NUCLEOTIDE SEQUENCE [LARGE SCALE GENOMIC DNA]</scope>
    <source>
        <strain evidence="3 4">M1-21</strain>
    </source>
</reference>
<gene>
    <name evidence="3" type="ORF">ABDB84_12805</name>
</gene>
<feature type="region of interest" description="Disordered" evidence="1">
    <location>
        <begin position="67"/>
        <end position="86"/>
    </location>
</feature>
<feature type="transmembrane region" description="Helical" evidence="2">
    <location>
        <begin position="26"/>
        <end position="50"/>
    </location>
</feature>
<keyword evidence="2" id="KW-0472">Membrane</keyword>
<keyword evidence="2" id="KW-0812">Transmembrane</keyword>
<evidence type="ECO:0000256" key="1">
    <source>
        <dbReference type="SAM" id="MobiDB-lite"/>
    </source>
</evidence>
<evidence type="ECO:0008006" key="5">
    <source>
        <dbReference type="Google" id="ProtNLM"/>
    </source>
</evidence>
<dbReference type="EMBL" id="JBDIVE010000006">
    <property type="protein sequence ID" value="MEN3069364.1"/>
    <property type="molecule type" value="Genomic_DNA"/>
</dbReference>
<name>A0ABU9YZX0_9RHOO</name>
<keyword evidence="2" id="KW-1133">Transmembrane helix</keyword>
<proteinExistence type="predicted"/>
<dbReference type="Proteomes" id="UP001410394">
    <property type="component" value="Unassembled WGS sequence"/>
</dbReference>
<comment type="caution">
    <text evidence="3">The sequence shown here is derived from an EMBL/GenBank/DDBJ whole genome shotgun (WGS) entry which is preliminary data.</text>
</comment>
<keyword evidence="4" id="KW-1185">Reference proteome</keyword>
<accession>A0ABU9YZX0</accession>
<dbReference type="RefSeq" id="WP_345920133.1">
    <property type="nucleotide sequence ID" value="NZ_JBDIVE010000006.1"/>
</dbReference>
<evidence type="ECO:0000256" key="2">
    <source>
        <dbReference type="SAM" id="Phobius"/>
    </source>
</evidence>
<protein>
    <recommendedName>
        <fullName evidence="5">Nitrogen fixation protein FixH</fullName>
    </recommendedName>
</protein>
<organism evidence="3 4">
    <name type="scientific">Uliginosibacterium sediminicola</name>
    <dbReference type="NCBI Taxonomy" id="2024550"/>
    <lineage>
        <taxon>Bacteria</taxon>
        <taxon>Pseudomonadati</taxon>
        <taxon>Pseudomonadota</taxon>
        <taxon>Betaproteobacteria</taxon>
        <taxon>Rhodocyclales</taxon>
        <taxon>Zoogloeaceae</taxon>
        <taxon>Uliginosibacterium</taxon>
    </lineage>
</organism>
<sequence length="86" mass="9216">MTTSNGNIQQPVVAERKDEGPWWRQGYCWLVFIGPLVVVVAGIATAVIAFKTADDLAPEYAATHHLPASMHPARPTVPGLKQGAGH</sequence>